<evidence type="ECO:0000313" key="2">
    <source>
        <dbReference type="Proteomes" id="UP000651156"/>
    </source>
</evidence>
<sequence>MQSETSLPDSVKNAVFQEIERQTDVDPNTLKVIRTEYRVWSDSCLGIQKPGVLCLQVLTPGWSVEVEGKNQRWVYHTDQTGTSVIEAGAWSESSGSSTLLLE</sequence>
<dbReference type="EMBL" id="JADEWN010000079">
    <property type="protein sequence ID" value="MBE9193147.1"/>
    <property type="molecule type" value="Genomic_DNA"/>
</dbReference>
<dbReference type="Proteomes" id="UP000651156">
    <property type="component" value="Unassembled WGS sequence"/>
</dbReference>
<proteinExistence type="predicted"/>
<dbReference type="RefSeq" id="WP_193934540.1">
    <property type="nucleotide sequence ID" value="NZ_CAWPMZ010000127.1"/>
</dbReference>
<name>A0ABR9UXY9_9CHRO</name>
<protein>
    <submittedName>
        <fullName evidence="1">Uncharacterized protein</fullName>
    </submittedName>
</protein>
<comment type="caution">
    <text evidence="1">The sequence shown here is derived from an EMBL/GenBank/DDBJ whole genome shotgun (WGS) entry which is preliminary data.</text>
</comment>
<reference evidence="1 2" key="1">
    <citation type="submission" date="2020-10" db="EMBL/GenBank/DDBJ databases">
        <authorList>
            <person name="Castelo-Branco R."/>
            <person name="Eusebio N."/>
            <person name="Adriana R."/>
            <person name="Vieira A."/>
            <person name="Brugerolle De Fraissinette N."/>
            <person name="Rezende De Castro R."/>
            <person name="Schneider M.P."/>
            <person name="Vasconcelos V."/>
            <person name="Leao P.N."/>
        </authorList>
    </citation>
    <scope>NUCLEOTIDE SEQUENCE [LARGE SCALE GENOMIC DNA]</scope>
    <source>
        <strain evidence="1 2">LEGE 06123</strain>
    </source>
</reference>
<accession>A0ABR9UXY9</accession>
<gene>
    <name evidence="1" type="ORF">IQ230_22910</name>
</gene>
<evidence type="ECO:0000313" key="1">
    <source>
        <dbReference type="EMBL" id="MBE9193147.1"/>
    </source>
</evidence>
<keyword evidence="2" id="KW-1185">Reference proteome</keyword>
<organism evidence="1 2">
    <name type="scientific">Gloeocapsopsis crepidinum LEGE 06123</name>
    <dbReference type="NCBI Taxonomy" id="588587"/>
    <lineage>
        <taxon>Bacteria</taxon>
        <taxon>Bacillati</taxon>
        <taxon>Cyanobacteriota</taxon>
        <taxon>Cyanophyceae</taxon>
        <taxon>Oscillatoriophycideae</taxon>
        <taxon>Chroococcales</taxon>
        <taxon>Chroococcaceae</taxon>
        <taxon>Gloeocapsopsis</taxon>
    </lineage>
</organism>